<reference evidence="3" key="1">
    <citation type="submission" date="2024-06" db="EMBL/GenBank/DDBJ databases">
        <title>Complete genome of Salinicola endophyticus HNIBRBA4755.</title>
        <authorList>
            <person name="Shin S.Y."/>
            <person name="Kang H."/>
            <person name="Song J."/>
        </authorList>
    </citation>
    <scope>NUCLEOTIDE SEQUENCE</scope>
    <source>
        <strain evidence="3">HNIBRBA4755</strain>
    </source>
</reference>
<keyword evidence="1" id="KW-0813">Transport</keyword>
<sequence length="196" mass="21223">MNTLPRRPGKVILRAAEAQAWRDGFAFLERAREQADAQASATAAAREAGYAEGFAAGRGDGERQAAALLDTTQADVARYLDELEPALAQLCLDLVQRILDEYDDAERIASSVRRALGEWHQSHRLRIRVAPSLERQVSERLAARPPAGVDYQVEADPQLGPTQCLLVSPVAVMDIGVEAQLDALASALQAPAQEDP</sequence>
<keyword evidence="2" id="KW-0653">Protein transport</keyword>
<evidence type="ECO:0000256" key="1">
    <source>
        <dbReference type="ARBA" id="ARBA00022448"/>
    </source>
</evidence>
<gene>
    <name evidence="3" type="ORF">ABV408_18630</name>
</gene>
<dbReference type="Pfam" id="PF06635">
    <property type="entry name" value="T3SS_SCTL"/>
    <property type="match status" value="1"/>
</dbReference>
<proteinExistence type="predicted"/>
<dbReference type="EMBL" id="CP159578">
    <property type="protein sequence ID" value="XCJ79434.1"/>
    <property type="molecule type" value="Genomic_DNA"/>
</dbReference>
<dbReference type="GO" id="GO:0015031">
    <property type="term" value="P:protein transport"/>
    <property type="evidence" value="ECO:0007669"/>
    <property type="project" value="UniProtKB-KW"/>
</dbReference>
<accession>A0AB74U6M4</accession>
<dbReference type="GO" id="GO:0005829">
    <property type="term" value="C:cytosol"/>
    <property type="evidence" value="ECO:0007669"/>
    <property type="project" value="TreeGrafter"/>
</dbReference>
<dbReference type="InterPro" id="IPR051472">
    <property type="entry name" value="T3SS_Stator/FliH"/>
</dbReference>
<dbReference type="InterPro" id="IPR010586">
    <property type="entry name" value="T3SS_stator_protein"/>
</dbReference>
<dbReference type="RefSeq" id="WP_353980367.1">
    <property type="nucleotide sequence ID" value="NZ_CP159578.1"/>
</dbReference>
<organism evidence="3">
    <name type="scientific">Salinicola endophyticus</name>
    <dbReference type="NCBI Taxonomy" id="1949083"/>
    <lineage>
        <taxon>Bacteria</taxon>
        <taxon>Pseudomonadati</taxon>
        <taxon>Pseudomonadota</taxon>
        <taxon>Gammaproteobacteria</taxon>
        <taxon>Oceanospirillales</taxon>
        <taxon>Halomonadaceae</taxon>
        <taxon>Salinicola</taxon>
    </lineage>
</organism>
<evidence type="ECO:0000313" key="3">
    <source>
        <dbReference type="EMBL" id="XCJ79434.1"/>
    </source>
</evidence>
<evidence type="ECO:0000256" key="2">
    <source>
        <dbReference type="ARBA" id="ARBA00022927"/>
    </source>
</evidence>
<dbReference type="PANTHER" id="PTHR34982">
    <property type="entry name" value="YOP PROTEINS TRANSLOCATION PROTEIN L"/>
    <property type="match status" value="1"/>
</dbReference>
<protein>
    <submittedName>
        <fullName evidence="3">FliH/SctL family protein</fullName>
    </submittedName>
</protein>
<name>A0AB74U6M4_9GAMM</name>
<dbReference type="PANTHER" id="PTHR34982:SF1">
    <property type="entry name" value="FLAGELLAR ASSEMBLY PROTEIN FLIH"/>
    <property type="match status" value="1"/>
</dbReference>
<dbReference type="AlphaFoldDB" id="A0AB74U6M4"/>